<dbReference type="KEGG" id="fln:FLA_1231"/>
<dbReference type="SUPFAM" id="SSF88659">
    <property type="entry name" value="Sigma3 and sigma4 domains of RNA polymerase sigma factors"/>
    <property type="match status" value="1"/>
</dbReference>
<dbReference type="InterPro" id="IPR007627">
    <property type="entry name" value="RNA_pol_sigma70_r2"/>
</dbReference>
<dbReference type="Gene3D" id="1.10.10.10">
    <property type="entry name" value="Winged helix-like DNA-binding domain superfamily/Winged helix DNA-binding domain"/>
    <property type="match status" value="1"/>
</dbReference>
<dbReference type="STRING" id="477680.SAMN05421788_105320"/>
<evidence type="ECO:0000256" key="1">
    <source>
        <dbReference type="ARBA" id="ARBA00010641"/>
    </source>
</evidence>
<dbReference type="InterPro" id="IPR013325">
    <property type="entry name" value="RNA_pol_sigma_r2"/>
</dbReference>
<feature type="domain" description="RNA polymerase sigma factor 70 region 4 type 2" evidence="7">
    <location>
        <begin position="157"/>
        <end position="208"/>
    </location>
</feature>
<evidence type="ECO:0000256" key="3">
    <source>
        <dbReference type="ARBA" id="ARBA00023082"/>
    </source>
</evidence>
<accession>A0A173MCC3</accession>
<keyword evidence="3" id="KW-0731">Sigma factor</keyword>
<dbReference type="EMBL" id="FTOR01000005">
    <property type="protein sequence ID" value="SIT22537.1"/>
    <property type="molecule type" value="Genomic_DNA"/>
</dbReference>
<dbReference type="Pfam" id="PF08281">
    <property type="entry name" value="Sigma70_r4_2"/>
    <property type="match status" value="1"/>
</dbReference>
<keyword evidence="5" id="KW-0804">Transcription</keyword>
<dbReference type="Gene3D" id="1.10.1740.10">
    <property type="match status" value="1"/>
</dbReference>
<dbReference type="InterPro" id="IPR013249">
    <property type="entry name" value="RNA_pol_sigma70_r4_t2"/>
</dbReference>
<evidence type="ECO:0000256" key="5">
    <source>
        <dbReference type="ARBA" id="ARBA00023163"/>
    </source>
</evidence>
<evidence type="ECO:0000259" key="7">
    <source>
        <dbReference type="Pfam" id="PF08281"/>
    </source>
</evidence>
<evidence type="ECO:0000313" key="8">
    <source>
        <dbReference type="EMBL" id="SIT22537.1"/>
    </source>
</evidence>
<evidence type="ECO:0000313" key="9">
    <source>
        <dbReference type="Proteomes" id="UP000186917"/>
    </source>
</evidence>
<dbReference type="RefSeq" id="WP_231940400.1">
    <property type="nucleotide sequence ID" value="NZ_AP017422.1"/>
</dbReference>
<dbReference type="GO" id="GO:0016987">
    <property type="term" value="F:sigma factor activity"/>
    <property type="evidence" value="ECO:0007669"/>
    <property type="project" value="UniProtKB-KW"/>
</dbReference>
<dbReference type="Pfam" id="PF04542">
    <property type="entry name" value="Sigma70_r2"/>
    <property type="match status" value="1"/>
</dbReference>
<dbReference type="GO" id="GO:0003677">
    <property type="term" value="F:DNA binding"/>
    <property type="evidence" value="ECO:0007669"/>
    <property type="project" value="UniProtKB-KW"/>
</dbReference>
<dbReference type="InterPro" id="IPR039425">
    <property type="entry name" value="RNA_pol_sigma-70-like"/>
</dbReference>
<evidence type="ECO:0000256" key="2">
    <source>
        <dbReference type="ARBA" id="ARBA00023015"/>
    </source>
</evidence>
<proteinExistence type="inferred from homology"/>
<dbReference type="AlphaFoldDB" id="A0A173MCC3"/>
<dbReference type="PANTHER" id="PTHR43133:SF8">
    <property type="entry name" value="RNA POLYMERASE SIGMA FACTOR HI_1459-RELATED"/>
    <property type="match status" value="1"/>
</dbReference>
<dbReference type="Proteomes" id="UP000186917">
    <property type="component" value="Unassembled WGS sequence"/>
</dbReference>
<protein>
    <submittedName>
        <fullName evidence="8">RNA polymerase sigma-70 factor, ECF subfamily</fullName>
    </submittedName>
</protein>
<organism evidence="8 9">
    <name type="scientific">Filimonas lacunae</name>
    <dbReference type="NCBI Taxonomy" id="477680"/>
    <lineage>
        <taxon>Bacteria</taxon>
        <taxon>Pseudomonadati</taxon>
        <taxon>Bacteroidota</taxon>
        <taxon>Chitinophagia</taxon>
        <taxon>Chitinophagales</taxon>
        <taxon>Chitinophagaceae</taxon>
        <taxon>Filimonas</taxon>
    </lineage>
</organism>
<reference evidence="9" key="1">
    <citation type="submission" date="2017-01" db="EMBL/GenBank/DDBJ databases">
        <authorList>
            <person name="Varghese N."/>
            <person name="Submissions S."/>
        </authorList>
    </citation>
    <scope>NUCLEOTIDE SEQUENCE [LARGE SCALE GENOMIC DNA]</scope>
    <source>
        <strain evidence="9">DSM 21054</strain>
    </source>
</reference>
<sequence length="220" mass="25626">MAAIFAVEPGRGPLSITYPTRFSTDEPNHQMNRENTDHISDQELLERFYSTRNNQWLGILLQRYTMLLLGVCMKYLKNEEEARDSVQQIFLKAITELQKYQVTYIKSWLYMIAKNHCLMKLRDKTGKATKEITETMPLSAPENALTELAEKEEVLNLVEASMNELNEEQKTCVTLFYLQKNSYNEVSEKTGFSLLQVKSFIQNGKRNLRLLVEQKLKKKS</sequence>
<name>A0A173MCC3_9BACT</name>
<dbReference type="InterPro" id="IPR013324">
    <property type="entry name" value="RNA_pol_sigma_r3/r4-like"/>
</dbReference>
<keyword evidence="9" id="KW-1185">Reference proteome</keyword>
<evidence type="ECO:0000259" key="6">
    <source>
        <dbReference type="Pfam" id="PF04542"/>
    </source>
</evidence>
<dbReference type="InterPro" id="IPR014284">
    <property type="entry name" value="RNA_pol_sigma-70_dom"/>
</dbReference>
<keyword evidence="4" id="KW-0238">DNA-binding</keyword>
<comment type="similarity">
    <text evidence="1">Belongs to the sigma-70 factor family. ECF subfamily.</text>
</comment>
<dbReference type="SUPFAM" id="SSF88946">
    <property type="entry name" value="Sigma2 domain of RNA polymerase sigma factors"/>
    <property type="match status" value="1"/>
</dbReference>
<dbReference type="InterPro" id="IPR036388">
    <property type="entry name" value="WH-like_DNA-bd_sf"/>
</dbReference>
<evidence type="ECO:0000256" key="4">
    <source>
        <dbReference type="ARBA" id="ARBA00023125"/>
    </source>
</evidence>
<feature type="domain" description="RNA polymerase sigma-70 region 2" evidence="6">
    <location>
        <begin position="60"/>
        <end position="124"/>
    </location>
</feature>
<gene>
    <name evidence="8" type="ORF">SAMN05421788_105320</name>
</gene>
<dbReference type="GO" id="GO:0006352">
    <property type="term" value="P:DNA-templated transcription initiation"/>
    <property type="evidence" value="ECO:0007669"/>
    <property type="project" value="InterPro"/>
</dbReference>
<keyword evidence="2" id="KW-0805">Transcription regulation</keyword>
<dbReference type="PANTHER" id="PTHR43133">
    <property type="entry name" value="RNA POLYMERASE ECF-TYPE SIGMA FACTO"/>
    <property type="match status" value="1"/>
</dbReference>
<dbReference type="NCBIfam" id="TIGR02937">
    <property type="entry name" value="sigma70-ECF"/>
    <property type="match status" value="1"/>
</dbReference>